<dbReference type="PANTHER" id="PTHR22775">
    <property type="entry name" value="SORTING NEXIN"/>
    <property type="match status" value="1"/>
</dbReference>
<dbReference type="GO" id="GO:0035091">
    <property type="term" value="F:phosphatidylinositol binding"/>
    <property type="evidence" value="ECO:0007669"/>
    <property type="project" value="TreeGrafter"/>
</dbReference>
<accession>A0A367KRS3</accession>
<dbReference type="Proteomes" id="UP000253551">
    <property type="component" value="Unassembled WGS sequence"/>
</dbReference>
<evidence type="ECO:0000313" key="3">
    <source>
        <dbReference type="Proteomes" id="UP000253551"/>
    </source>
</evidence>
<evidence type="ECO:0000313" key="2">
    <source>
        <dbReference type="EMBL" id="RCI04881.1"/>
    </source>
</evidence>
<reference evidence="2 3" key="1">
    <citation type="journal article" date="2018" name="G3 (Bethesda)">
        <title>Phylogenetic and Phylogenomic Definition of Rhizopus Species.</title>
        <authorList>
            <person name="Gryganskyi A.P."/>
            <person name="Golan J."/>
            <person name="Dolatabadi S."/>
            <person name="Mondo S."/>
            <person name="Robb S."/>
            <person name="Idnurm A."/>
            <person name="Muszewska A."/>
            <person name="Steczkiewicz K."/>
            <person name="Masonjones S."/>
            <person name="Liao H.L."/>
            <person name="Gajdeczka M.T."/>
            <person name="Anike F."/>
            <person name="Vuek A."/>
            <person name="Anishchenko I.M."/>
            <person name="Voigt K."/>
            <person name="de Hoog G.S."/>
            <person name="Smith M.E."/>
            <person name="Heitman J."/>
            <person name="Vilgalys R."/>
            <person name="Stajich J.E."/>
        </authorList>
    </citation>
    <scope>NUCLEOTIDE SEQUENCE [LARGE SCALE GENOMIC DNA]</scope>
    <source>
        <strain evidence="2 3">LSU 92-RS-03</strain>
    </source>
</reference>
<dbReference type="InterPro" id="IPR013937">
    <property type="entry name" value="Sorting_nexin_C"/>
</dbReference>
<comment type="caution">
    <text evidence="2">The sequence shown here is derived from an EMBL/GenBank/DDBJ whole genome shotgun (WGS) entry which is preliminary data.</text>
</comment>
<organism evidence="2 3">
    <name type="scientific">Rhizopus stolonifer</name>
    <name type="common">Rhizopus nigricans</name>
    <dbReference type="NCBI Taxonomy" id="4846"/>
    <lineage>
        <taxon>Eukaryota</taxon>
        <taxon>Fungi</taxon>
        <taxon>Fungi incertae sedis</taxon>
        <taxon>Mucoromycota</taxon>
        <taxon>Mucoromycotina</taxon>
        <taxon>Mucoromycetes</taxon>
        <taxon>Mucorales</taxon>
        <taxon>Mucorineae</taxon>
        <taxon>Rhizopodaceae</taxon>
        <taxon>Rhizopus</taxon>
    </lineage>
</organism>
<dbReference type="PANTHER" id="PTHR22775:SF3">
    <property type="entry name" value="SORTING NEXIN-13"/>
    <property type="match status" value="1"/>
</dbReference>
<dbReference type="AlphaFoldDB" id="A0A367KRS3"/>
<feature type="domain" description="Sorting nexin C-terminal" evidence="1">
    <location>
        <begin position="13"/>
        <end position="85"/>
    </location>
</feature>
<gene>
    <name evidence="2" type="primary">SNX25</name>
    <name evidence="2" type="ORF">CU098_013348</name>
</gene>
<evidence type="ECO:0000259" key="1">
    <source>
        <dbReference type="Pfam" id="PF08628"/>
    </source>
</evidence>
<dbReference type="Pfam" id="PF08628">
    <property type="entry name" value="Nexin_C"/>
    <property type="match status" value="1"/>
</dbReference>
<keyword evidence="3" id="KW-1185">Reference proteome</keyword>
<dbReference type="OrthoDB" id="5582218at2759"/>
<dbReference type="EMBL" id="PJQM01000549">
    <property type="protein sequence ID" value="RCI04881.1"/>
    <property type="molecule type" value="Genomic_DNA"/>
</dbReference>
<sequence>MFFWPLIRVFGGGLLVDKFLEQTVLHMLSEDHIVFYLRMGSDLLWPEGVFIQKADPPTPLQREQMRVRAERLLTVVIPEKAGAVLFSTRNLDELQNHMHDMIEPFQNKQINKHLMYLLVDHILAKVLPELLSNSQ</sequence>
<name>A0A367KRS3_RHIST</name>
<proteinExistence type="predicted"/>
<protein>
    <submittedName>
        <fullName evidence="2">Sorting nexin 25</fullName>
    </submittedName>
</protein>
<dbReference type="STRING" id="4846.A0A367KRS3"/>